<feature type="region of interest" description="Disordered" evidence="1">
    <location>
        <begin position="1"/>
        <end position="55"/>
    </location>
</feature>
<evidence type="ECO:0000313" key="3">
    <source>
        <dbReference type="Proteomes" id="UP001285441"/>
    </source>
</evidence>
<evidence type="ECO:0000313" key="2">
    <source>
        <dbReference type="EMBL" id="KAK3368369.1"/>
    </source>
</evidence>
<name>A0AAE0N3T0_9PEZI</name>
<feature type="compositionally biased region" description="Basic and acidic residues" evidence="1">
    <location>
        <begin position="1"/>
        <end position="11"/>
    </location>
</feature>
<sequence length="196" mass="21907">MSRIDYSKYDNIDTDSENDYDRQLLLPLQPEEVNVDPTPSSSSTSASSGAPPWSAVTIPSDHPVFDNPVAPVPSLIEIPLAFHREGTESSDAGALDNQIASSLNIDPESGLGPPNWQSQVDTVIVARKDKKPLLPHHIEGVWMYCSEILDYFGDAGVQPRNMYSRAAFEAWWTRYCHNENGHRNGKRRRWEDIVTG</sequence>
<organism evidence="2 3">
    <name type="scientific">Podospora didyma</name>
    <dbReference type="NCBI Taxonomy" id="330526"/>
    <lineage>
        <taxon>Eukaryota</taxon>
        <taxon>Fungi</taxon>
        <taxon>Dikarya</taxon>
        <taxon>Ascomycota</taxon>
        <taxon>Pezizomycotina</taxon>
        <taxon>Sordariomycetes</taxon>
        <taxon>Sordariomycetidae</taxon>
        <taxon>Sordariales</taxon>
        <taxon>Podosporaceae</taxon>
        <taxon>Podospora</taxon>
    </lineage>
</organism>
<gene>
    <name evidence="2" type="ORF">B0H63DRAFT_514994</name>
</gene>
<reference evidence="2" key="1">
    <citation type="journal article" date="2023" name="Mol. Phylogenet. Evol.">
        <title>Genome-scale phylogeny and comparative genomics of the fungal order Sordariales.</title>
        <authorList>
            <person name="Hensen N."/>
            <person name="Bonometti L."/>
            <person name="Westerberg I."/>
            <person name="Brannstrom I.O."/>
            <person name="Guillou S."/>
            <person name="Cros-Aarteil S."/>
            <person name="Calhoun S."/>
            <person name="Haridas S."/>
            <person name="Kuo A."/>
            <person name="Mondo S."/>
            <person name="Pangilinan J."/>
            <person name="Riley R."/>
            <person name="LaButti K."/>
            <person name="Andreopoulos B."/>
            <person name="Lipzen A."/>
            <person name="Chen C."/>
            <person name="Yan M."/>
            <person name="Daum C."/>
            <person name="Ng V."/>
            <person name="Clum A."/>
            <person name="Steindorff A."/>
            <person name="Ohm R.A."/>
            <person name="Martin F."/>
            <person name="Silar P."/>
            <person name="Natvig D.O."/>
            <person name="Lalanne C."/>
            <person name="Gautier V."/>
            <person name="Ament-Velasquez S.L."/>
            <person name="Kruys A."/>
            <person name="Hutchinson M.I."/>
            <person name="Powell A.J."/>
            <person name="Barry K."/>
            <person name="Miller A.N."/>
            <person name="Grigoriev I.V."/>
            <person name="Debuchy R."/>
            <person name="Gladieux P."/>
            <person name="Hiltunen Thoren M."/>
            <person name="Johannesson H."/>
        </authorList>
    </citation>
    <scope>NUCLEOTIDE SEQUENCE</scope>
    <source>
        <strain evidence="2">CBS 232.78</strain>
    </source>
</reference>
<protein>
    <submittedName>
        <fullName evidence="2">Uncharacterized protein</fullName>
    </submittedName>
</protein>
<reference evidence="2" key="2">
    <citation type="submission" date="2023-06" db="EMBL/GenBank/DDBJ databases">
        <authorList>
            <consortium name="Lawrence Berkeley National Laboratory"/>
            <person name="Haridas S."/>
            <person name="Hensen N."/>
            <person name="Bonometti L."/>
            <person name="Westerberg I."/>
            <person name="Brannstrom I.O."/>
            <person name="Guillou S."/>
            <person name="Cros-Aarteil S."/>
            <person name="Calhoun S."/>
            <person name="Kuo A."/>
            <person name="Mondo S."/>
            <person name="Pangilinan J."/>
            <person name="Riley R."/>
            <person name="LaButti K."/>
            <person name="Andreopoulos B."/>
            <person name="Lipzen A."/>
            <person name="Chen C."/>
            <person name="Yanf M."/>
            <person name="Daum C."/>
            <person name="Ng V."/>
            <person name="Clum A."/>
            <person name="Steindorff A."/>
            <person name="Ohm R."/>
            <person name="Martin F."/>
            <person name="Silar P."/>
            <person name="Natvig D."/>
            <person name="Lalanne C."/>
            <person name="Gautier V."/>
            <person name="Ament-velasquez S.L."/>
            <person name="Kruys A."/>
            <person name="Hutchinson M.I."/>
            <person name="Powell A.J."/>
            <person name="Barry K."/>
            <person name="Miller A.N."/>
            <person name="Grigoriev I.V."/>
            <person name="Debuchy R."/>
            <person name="Gladieux P."/>
            <person name="Thoren M.H."/>
            <person name="Johannesson H."/>
        </authorList>
    </citation>
    <scope>NUCLEOTIDE SEQUENCE</scope>
    <source>
        <strain evidence="2">CBS 232.78</strain>
    </source>
</reference>
<accession>A0AAE0N3T0</accession>
<dbReference type="EMBL" id="JAULSW010000010">
    <property type="protein sequence ID" value="KAK3368369.1"/>
    <property type="molecule type" value="Genomic_DNA"/>
</dbReference>
<evidence type="ECO:0000256" key="1">
    <source>
        <dbReference type="SAM" id="MobiDB-lite"/>
    </source>
</evidence>
<keyword evidence="3" id="KW-1185">Reference proteome</keyword>
<proteinExistence type="predicted"/>
<feature type="compositionally biased region" description="Low complexity" evidence="1">
    <location>
        <begin position="37"/>
        <end position="55"/>
    </location>
</feature>
<dbReference type="Proteomes" id="UP001285441">
    <property type="component" value="Unassembled WGS sequence"/>
</dbReference>
<dbReference type="AlphaFoldDB" id="A0AAE0N3T0"/>
<comment type="caution">
    <text evidence="2">The sequence shown here is derived from an EMBL/GenBank/DDBJ whole genome shotgun (WGS) entry which is preliminary data.</text>
</comment>